<dbReference type="GO" id="GO:0016020">
    <property type="term" value="C:membrane"/>
    <property type="evidence" value="ECO:0007669"/>
    <property type="project" value="InterPro"/>
</dbReference>
<dbReference type="Proteomes" id="UP000075243">
    <property type="component" value="Chromosome 3"/>
</dbReference>
<keyword evidence="7" id="KW-0961">Cell wall biogenesis/degradation</keyword>
<dbReference type="STRING" id="3821.A0A151TRF7"/>
<dbReference type="GO" id="GO:0071555">
    <property type="term" value="P:cell wall organization"/>
    <property type="evidence" value="ECO:0007669"/>
    <property type="project" value="UniProtKB-KW"/>
</dbReference>
<keyword evidence="9" id="KW-1185">Reference proteome</keyword>
<keyword evidence="4" id="KW-0812">Transmembrane</keyword>
<dbReference type="Gramene" id="C.cajan_08596.t">
    <property type="protein sequence ID" value="C.cajan_08596.t.cds1"/>
    <property type="gene ID" value="C.cajan_08596"/>
</dbReference>
<dbReference type="EC" id="2.4.1.12" evidence="8"/>
<evidence type="ECO:0000313" key="9">
    <source>
        <dbReference type="Proteomes" id="UP000075243"/>
    </source>
</evidence>
<proteinExistence type="predicted"/>
<evidence type="ECO:0000256" key="5">
    <source>
        <dbReference type="ARBA" id="ARBA00022989"/>
    </source>
</evidence>
<organism evidence="8 9">
    <name type="scientific">Cajanus cajan</name>
    <name type="common">Pigeon pea</name>
    <name type="synonym">Cajanus indicus</name>
    <dbReference type="NCBI Taxonomy" id="3821"/>
    <lineage>
        <taxon>Eukaryota</taxon>
        <taxon>Viridiplantae</taxon>
        <taxon>Streptophyta</taxon>
        <taxon>Embryophyta</taxon>
        <taxon>Tracheophyta</taxon>
        <taxon>Spermatophyta</taxon>
        <taxon>Magnoliopsida</taxon>
        <taxon>eudicotyledons</taxon>
        <taxon>Gunneridae</taxon>
        <taxon>Pentapetalae</taxon>
        <taxon>rosids</taxon>
        <taxon>fabids</taxon>
        <taxon>Fabales</taxon>
        <taxon>Fabaceae</taxon>
        <taxon>Papilionoideae</taxon>
        <taxon>50 kb inversion clade</taxon>
        <taxon>NPAAA clade</taxon>
        <taxon>indigoferoid/millettioid clade</taxon>
        <taxon>Phaseoleae</taxon>
        <taxon>Cajanus</taxon>
    </lineage>
</organism>
<dbReference type="EMBL" id="CM003605">
    <property type="protein sequence ID" value="KYP69648.1"/>
    <property type="molecule type" value="Genomic_DNA"/>
</dbReference>
<name>A0A151TRF7_CAJCA</name>
<evidence type="ECO:0000256" key="7">
    <source>
        <dbReference type="ARBA" id="ARBA00023316"/>
    </source>
</evidence>
<dbReference type="AlphaFoldDB" id="A0A151TRF7"/>
<dbReference type="GO" id="GO:0016760">
    <property type="term" value="F:cellulose synthase (UDP-forming) activity"/>
    <property type="evidence" value="ECO:0007669"/>
    <property type="project" value="UniProtKB-EC"/>
</dbReference>
<evidence type="ECO:0000313" key="8">
    <source>
        <dbReference type="EMBL" id="KYP69648.1"/>
    </source>
</evidence>
<dbReference type="GO" id="GO:0012505">
    <property type="term" value="C:endomembrane system"/>
    <property type="evidence" value="ECO:0007669"/>
    <property type="project" value="UniProtKB-SubCell"/>
</dbReference>
<evidence type="ECO:0000256" key="6">
    <source>
        <dbReference type="ARBA" id="ARBA00023136"/>
    </source>
</evidence>
<dbReference type="GO" id="GO:0030244">
    <property type="term" value="P:cellulose biosynthetic process"/>
    <property type="evidence" value="ECO:0007669"/>
    <property type="project" value="InterPro"/>
</dbReference>
<dbReference type="InterPro" id="IPR005150">
    <property type="entry name" value="Cellulose_synth"/>
</dbReference>
<sequence length="84" mass="9639">MHYRGWKSVYCIQQATFKGSAPLLQVLRWTLGSDEIFLGHRCRLGYGYGGKLKYLERLASTINIVYPFPFTHLFADCKISAMGF</sequence>
<evidence type="ECO:0000256" key="1">
    <source>
        <dbReference type="ARBA" id="ARBA00004308"/>
    </source>
</evidence>
<keyword evidence="3 8" id="KW-0808">Transferase</keyword>
<comment type="subcellular location">
    <subcellularLocation>
        <location evidence="1">Endomembrane system</location>
    </subcellularLocation>
</comment>
<protein>
    <submittedName>
        <fullName evidence="8">Cellulose synthase A catalytic subunit 4 [UDP-forming]</fullName>
        <ecNumber evidence="8">2.4.1.12</ecNumber>
    </submittedName>
</protein>
<evidence type="ECO:0000256" key="2">
    <source>
        <dbReference type="ARBA" id="ARBA00022676"/>
    </source>
</evidence>
<keyword evidence="6" id="KW-0472">Membrane</keyword>
<keyword evidence="5" id="KW-1133">Transmembrane helix</keyword>
<gene>
    <name evidence="8" type="ORF">KK1_008848</name>
</gene>
<dbReference type="Pfam" id="PF03552">
    <property type="entry name" value="Cellulose_synt"/>
    <property type="match status" value="1"/>
</dbReference>
<keyword evidence="2 8" id="KW-0328">Glycosyltransferase</keyword>
<reference evidence="8 9" key="1">
    <citation type="journal article" date="2012" name="Nat. Biotechnol.">
        <title>Draft genome sequence of pigeonpea (Cajanus cajan), an orphan legume crop of resource-poor farmers.</title>
        <authorList>
            <person name="Varshney R.K."/>
            <person name="Chen W."/>
            <person name="Li Y."/>
            <person name="Bharti A.K."/>
            <person name="Saxena R.K."/>
            <person name="Schlueter J.A."/>
            <person name="Donoghue M.T."/>
            <person name="Azam S."/>
            <person name="Fan G."/>
            <person name="Whaley A.M."/>
            <person name="Farmer A.D."/>
            <person name="Sheridan J."/>
            <person name="Iwata A."/>
            <person name="Tuteja R."/>
            <person name="Penmetsa R.V."/>
            <person name="Wu W."/>
            <person name="Upadhyaya H.D."/>
            <person name="Yang S.P."/>
            <person name="Shah T."/>
            <person name="Saxena K.B."/>
            <person name="Michael T."/>
            <person name="McCombie W.R."/>
            <person name="Yang B."/>
            <person name="Zhang G."/>
            <person name="Yang H."/>
            <person name="Wang J."/>
            <person name="Spillane C."/>
            <person name="Cook D.R."/>
            <person name="May G.D."/>
            <person name="Xu X."/>
            <person name="Jackson S.A."/>
        </authorList>
    </citation>
    <scope>NUCLEOTIDE SEQUENCE [LARGE SCALE GENOMIC DNA]</scope>
    <source>
        <strain evidence="9">cv. Asha</strain>
    </source>
</reference>
<evidence type="ECO:0000256" key="3">
    <source>
        <dbReference type="ARBA" id="ARBA00022679"/>
    </source>
</evidence>
<evidence type="ECO:0000256" key="4">
    <source>
        <dbReference type="ARBA" id="ARBA00022692"/>
    </source>
</evidence>
<accession>A0A151TRF7</accession>
<dbReference type="PANTHER" id="PTHR13301">
    <property type="entry name" value="X-BOX TRANSCRIPTION FACTOR-RELATED"/>
    <property type="match status" value="1"/>
</dbReference>